<dbReference type="HAMAP" id="MF_00409">
    <property type="entry name" value="LpxK"/>
    <property type="match status" value="1"/>
</dbReference>
<keyword evidence="11 13" id="KW-0443">Lipid metabolism</keyword>
<evidence type="ECO:0000256" key="11">
    <source>
        <dbReference type="ARBA" id="ARBA00023098"/>
    </source>
</evidence>
<dbReference type="InterPro" id="IPR027417">
    <property type="entry name" value="P-loop_NTPase"/>
</dbReference>
<evidence type="ECO:0000256" key="2">
    <source>
        <dbReference type="ARBA" id="ARBA00004870"/>
    </source>
</evidence>
<protein>
    <recommendedName>
        <fullName evidence="4 13">Tetraacyldisaccharide 4'-kinase</fullName>
        <ecNumber evidence="3 13">2.7.1.130</ecNumber>
    </recommendedName>
    <alternativeName>
        <fullName evidence="12 13">Lipid A 4'-kinase</fullName>
    </alternativeName>
</protein>
<dbReference type="EC" id="2.7.1.130" evidence="3 13"/>
<sequence length="360" mass="39302">MAATMSRGPRSWLRWLGYPYELAARFRLWCYTQGWFSTRRLPRPVISVGNLTVGGTGKTPVVMYLVERLTAQGKRVAILSRGYRRRSRAPQLLVSDGQRILAGPDEAGDEPYLIARRCPQAVVAVGADRYALGQWVLAQLPVDCFVLDDGFQHVQLHRDVNLLLVDATDAAGIQAALPIGRLREPLSAAARASAVLITRVDEVHGGESVRCLLLDACGSLPSLVRVGFRAEEFRRVGTAERLPLDAFRGRSALLFSGIGNAESFRALVDGLGITVVEMLAFPDHVHYTRDMLDTIRAKAKAGGADLLVTTEKDADKVALLLGAKEACWAVRLRTEIVSGQEELERLLRLGSAPGRMAGHA</sequence>
<dbReference type="Proteomes" id="UP000001660">
    <property type="component" value="Chromosome"/>
</dbReference>
<evidence type="ECO:0000256" key="8">
    <source>
        <dbReference type="ARBA" id="ARBA00022741"/>
    </source>
</evidence>
<evidence type="ECO:0000256" key="7">
    <source>
        <dbReference type="ARBA" id="ARBA00022679"/>
    </source>
</evidence>
<keyword evidence="7 13" id="KW-0808">Transferase</keyword>
<keyword evidence="10 13" id="KW-0067">ATP-binding</keyword>
<keyword evidence="15" id="KW-1185">Reference proteome</keyword>
<evidence type="ECO:0000256" key="4">
    <source>
        <dbReference type="ARBA" id="ARBA00016436"/>
    </source>
</evidence>
<evidence type="ECO:0000256" key="9">
    <source>
        <dbReference type="ARBA" id="ARBA00022777"/>
    </source>
</evidence>
<dbReference type="EMBL" id="FP929003">
    <property type="protein sequence ID" value="CBK42728.1"/>
    <property type="molecule type" value="Genomic_DNA"/>
</dbReference>
<dbReference type="PANTHER" id="PTHR42724:SF1">
    <property type="entry name" value="TETRAACYLDISACCHARIDE 4'-KINASE, MITOCHONDRIAL-RELATED"/>
    <property type="match status" value="1"/>
</dbReference>
<dbReference type="eggNOG" id="COG1663">
    <property type="taxonomic scope" value="Bacteria"/>
</dbReference>
<evidence type="ECO:0000256" key="6">
    <source>
        <dbReference type="ARBA" id="ARBA00022556"/>
    </source>
</evidence>
<dbReference type="PANTHER" id="PTHR42724">
    <property type="entry name" value="TETRAACYLDISACCHARIDE 4'-KINASE"/>
    <property type="match status" value="1"/>
</dbReference>
<comment type="function">
    <text evidence="1 13">Transfers the gamma-phosphate of ATP to the 4'-position of a tetraacyldisaccharide 1-phosphate intermediate (termed DS-1-P) to form tetraacyldisaccharide 1,4'-bis-phosphate (lipid IVA).</text>
</comment>
<dbReference type="NCBIfam" id="TIGR00682">
    <property type="entry name" value="lpxK"/>
    <property type="match status" value="1"/>
</dbReference>
<dbReference type="KEGG" id="nde:NIDE3032"/>
<evidence type="ECO:0000256" key="5">
    <source>
        <dbReference type="ARBA" id="ARBA00022516"/>
    </source>
</evidence>
<dbReference type="STRING" id="330214.NIDE3032"/>
<dbReference type="UniPathway" id="UPA00359">
    <property type="reaction ID" value="UER00482"/>
</dbReference>
<dbReference type="HOGENOM" id="CLU_038816_6_0_0"/>
<dbReference type="GO" id="GO:0005886">
    <property type="term" value="C:plasma membrane"/>
    <property type="evidence" value="ECO:0007669"/>
    <property type="project" value="TreeGrafter"/>
</dbReference>
<evidence type="ECO:0000256" key="13">
    <source>
        <dbReference type="HAMAP-Rule" id="MF_00409"/>
    </source>
</evidence>
<dbReference type="SUPFAM" id="SSF52540">
    <property type="entry name" value="P-loop containing nucleoside triphosphate hydrolases"/>
    <property type="match status" value="1"/>
</dbReference>
<keyword evidence="5 13" id="KW-0444">Lipid biosynthesis</keyword>
<dbReference type="GO" id="GO:0009029">
    <property type="term" value="F:lipid-A 4'-kinase activity"/>
    <property type="evidence" value="ECO:0007669"/>
    <property type="project" value="UniProtKB-UniRule"/>
</dbReference>
<dbReference type="GO" id="GO:0005524">
    <property type="term" value="F:ATP binding"/>
    <property type="evidence" value="ECO:0007669"/>
    <property type="project" value="UniProtKB-UniRule"/>
</dbReference>
<dbReference type="OrthoDB" id="9789797at2"/>
<proteinExistence type="inferred from homology"/>
<feature type="binding site" evidence="13">
    <location>
        <begin position="52"/>
        <end position="59"/>
    </location>
    <ligand>
        <name>ATP</name>
        <dbReference type="ChEBI" id="CHEBI:30616"/>
    </ligand>
</feature>
<gene>
    <name evidence="13 14" type="primary">lpxK</name>
    <name evidence="14" type="ORF">NIDE3032</name>
</gene>
<accession>D8PHJ1</accession>
<evidence type="ECO:0000256" key="12">
    <source>
        <dbReference type="ARBA" id="ARBA00029757"/>
    </source>
</evidence>
<reference evidence="14 15" key="1">
    <citation type="journal article" date="2010" name="Proc. Natl. Acad. Sci. U.S.A.">
        <title>A Nitrospira metagenome illuminates the physiology and evolution of globally important nitrite-oxidizing bacteria.</title>
        <authorList>
            <person name="Lucker S."/>
            <person name="Wagner M."/>
            <person name="Maixner F."/>
            <person name="Pelletier E."/>
            <person name="Koch H."/>
            <person name="Vacherie B."/>
            <person name="Rattei T."/>
            <person name="Sinninghe Damste J."/>
            <person name="Spieck E."/>
            <person name="Le Paslier D."/>
            <person name="Daims H."/>
        </authorList>
    </citation>
    <scope>NUCLEOTIDE SEQUENCE [LARGE SCALE GENOMIC DNA]</scope>
</reference>
<evidence type="ECO:0000313" key="14">
    <source>
        <dbReference type="EMBL" id="CBK42728.1"/>
    </source>
</evidence>
<dbReference type="AlphaFoldDB" id="D8PHJ1"/>
<evidence type="ECO:0000256" key="1">
    <source>
        <dbReference type="ARBA" id="ARBA00002274"/>
    </source>
</evidence>
<dbReference type="GO" id="GO:0009244">
    <property type="term" value="P:lipopolysaccharide core region biosynthetic process"/>
    <property type="evidence" value="ECO:0007669"/>
    <property type="project" value="TreeGrafter"/>
</dbReference>
<name>D8PHJ1_9BACT</name>
<dbReference type="Pfam" id="PF02606">
    <property type="entry name" value="LpxK"/>
    <property type="match status" value="1"/>
</dbReference>
<evidence type="ECO:0000256" key="10">
    <source>
        <dbReference type="ARBA" id="ARBA00022840"/>
    </source>
</evidence>
<keyword evidence="9 13" id="KW-0418">Kinase</keyword>
<dbReference type="GO" id="GO:0009245">
    <property type="term" value="P:lipid A biosynthetic process"/>
    <property type="evidence" value="ECO:0007669"/>
    <property type="project" value="UniProtKB-UniRule"/>
</dbReference>
<evidence type="ECO:0000256" key="3">
    <source>
        <dbReference type="ARBA" id="ARBA00012071"/>
    </source>
</evidence>
<organism evidence="14 15">
    <name type="scientific">Nitrospira defluvii</name>
    <dbReference type="NCBI Taxonomy" id="330214"/>
    <lineage>
        <taxon>Bacteria</taxon>
        <taxon>Pseudomonadati</taxon>
        <taxon>Nitrospirota</taxon>
        <taxon>Nitrospiria</taxon>
        <taxon>Nitrospirales</taxon>
        <taxon>Nitrospiraceae</taxon>
        <taxon>Nitrospira</taxon>
    </lineage>
</organism>
<comment type="catalytic activity">
    <reaction evidence="13">
        <text>a lipid A disaccharide + ATP = a lipid IVA + ADP + H(+)</text>
        <dbReference type="Rhea" id="RHEA:67840"/>
        <dbReference type="ChEBI" id="CHEBI:15378"/>
        <dbReference type="ChEBI" id="CHEBI:30616"/>
        <dbReference type="ChEBI" id="CHEBI:176343"/>
        <dbReference type="ChEBI" id="CHEBI:176425"/>
        <dbReference type="ChEBI" id="CHEBI:456216"/>
        <dbReference type="EC" id="2.7.1.130"/>
    </reaction>
</comment>
<comment type="pathway">
    <text evidence="2 13">Glycolipid biosynthesis; lipid IV(A) biosynthesis; lipid IV(A) from (3R)-3-hydroxytetradecanoyl-[acyl-carrier-protein] and UDP-N-acetyl-alpha-D-glucosamine: step 6/6.</text>
</comment>
<evidence type="ECO:0000313" key="15">
    <source>
        <dbReference type="Proteomes" id="UP000001660"/>
    </source>
</evidence>
<comment type="similarity">
    <text evidence="13">Belongs to the LpxK family.</text>
</comment>
<keyword evidence="6 13" id="KW-0441">Lipid A biosynthesis</keyword>
<keyword evidence="8 13" id="KW-0547">Nucleotide-binding</keyword>
<dbReference type="InterPro" id="IPR003758">
    <property type="entry name" value="LpxK"/>
</dbReference>